<reference evidence="10 11" key="1">
    <citation type="journal article" date="2020" name="ISME J.">
        <title>Comparative genomics reveals insights into cyanobacterial evolution and habitat adaptation.</title>
        <authorList>
            <person name="Chen M.Y."/>
            <person name="Teng W.K."/>
            <person name="Zhao L."/>
            <person name="Hu C.X."/>
            <person name="Zhou Y.K."/>
            <person name="Han B.P."/>
            <person name="Song L.R."/>
            <person name="Shu W.S."/>
        </authorList>
    </citation>
    <scope>NUCLEOTIDE SEQUENCE [LARGE SCALE GENOMIC DNA]</scope>
    <source>
        <strain evidence="10 11">FACHB-288</strain>
    </source>
</reference>
<keyword evidence="7 8" id="KW-0234">DNA repair</keyword>
<dbReference type="Pfam" id="PF03167">
    <property type="entry name" value="UDG"/>
    <property type="match status" value="1"/>
</dbReference>
<accession>A0ABR8AM34</accession>
<evidence type="ECO:0000256" key="8">
    <source>
        <dbReference type="HAMAP-Rule" id="MF_00148"/>
    </source>
</evidence>
<comment type="caution">
    <text evidence="10">The sequence shown here is derived from an EMBL/GenBank/DDBJ whole genome shotgun (WGS) entry which is preliminary data.</text>
</comment>
<comment type="function">
    <text evidence="2 8">Excises uracil residues from the DNA which can arise as a result of misincorporation of dUMP residues by DNA polymerase or due to deamination of cytosine.</text>
</comment>
<comment type="similarity">
    <text evidence="3 8">Belongs to the uracil-DNA glycosylase (UDG) superfamily. UNG family.</text>
</comment>
<keyword evidence="11" id="KW-1185">Reference proteome</keyword>
<dbReference type="PANTHER" id="PTHR11264">
    <property type="entry name" value="URACIL-DNA GLYCOSYLASE"/>
    <property type="match status" value="1"/>
</dbReference>
<evidence type="ECO:0000256" key="5">
    <source>
        <dbReference type="ARBA" id="ARBA00022763"/>
    </source>
</evidence>
<gene>
    <name evidence="8 10" type="primary">ung</name>
    <name evidence="10" type="ORF">H6G24_36420</name>
</gene>
<dbReference type="NCBIfam" id="NF003591">
    <property type="entry name" value="PRK05254.1-4"/>
    <property type="match status" value="1"/>
</dbReference>
<protein>
    <recommendedName>
        <fullName evidence="4 8">Uracil-DNA glycosylase</fullName>
        <shortName evidence="8">UDG</shortName>
        <ecNumber evidence="4 8">3.2.2.27</ecNumber>
    </recommendedName>
</protein>
<evidence type="ECO:0000256" key="2">
    <source>
        <dbReference type="ARBA" id="ARBA00002631"/>
    </source>
</evidence>
<organism evidence="10 11">
    <name type="scientific">Calothrix parietina FACHB-288</name>
    <dbReference type="NCBI Taxonomy" id="2692896"/>
    <lineage>
        <taxon>Bacteria</taxon>
        <taxon>Bacillati</taxon>
        <taxon>Cyanobacteriota</taxon>
        <taxon>Cyanophyceae</taxon>
        <taxon>Nostocales</taxon>
        <taxon>Calotrichaceae</taxon>
        <taxon>Calothrix</taxon>
    </lineage>
</organism>
<dbReference type="HAMAP" id="MF_00148">
    <property type="entry name" value="UDG"/>
    <property type="match status" value="1"/>
</dbReference>
<evidence type="ECO:0000256" key="4">
    <source>
        <dbReference type="ARBA" id="ARBA00012030"/>
    </source>
</evidence>
<dbReference type="InterPro" id="IPR005122">
    <property type="entry name" value="Uracil-DNA_glycosylase-like"/>
</dbReference>
<dbReference type="InterPro" id="IPR036895">
    <property type="entry name" value="Uracil-DNA_glycosylase-like_sf"/>
</dbReference>
<evidence type="ECO:0000256" key="3">
    <source>
        <dbReference type="ARBA" id="ARBA00008184"/>
    </source>
</evidence>
<dbReference type="SMART" id="SM00986">
    <property type="entry name" value="UDG"/>
    <property type="match status" value="1"/>
</dbReference>
<evidence type="ECO:0000256" key="1">
    <source>
        <dbReference type="ARBA" id="ARBA00001400"/>
    </source>
</evidence>
<dbReference type="Proteomes" id="UP000658514">
    <property type="component" value="Unassembled WGS sequence"/>
</dbReference>
<evidence type="ECO:0000259" key="9">
    <source>
        <dbReference type="SMART" id="SM00986"/>
    </source>
</evidence>
<sequence length="226" mass="25545">MTSTKISSSWQTILSEEFDKPYFLKLQNFLLEESQSHTIYPPEKDIFSAFELTPYEQVNVLLLGQDPYHDQNQAHGLCFSVRPGFKPPPSLINIFKELKDDVGFNIPNHGYLETWAKQGILMLNAVLTVRAHTPNSHKNQGWEIFTDAVISKVNQKPDPVVFVLWGGYAQKKLKLIDTKKHTVIQSAHPSPLSARNGFFGSKPFSAINSALHSCGKPQIDWQLPDL</sequence>
<comment type="subcellular location">
    <subcellularLocation>
        <location evidence="8">Cytoplasm</location>
    </subcellularLocation>
</comment>
<dbReference type="NCBIfam" id="NF003592">
    <property type="entry name" value="PRK05254.1-5"/>
    <property type="match status" value="1"/>
</dbReference>
<keyword evidence="6 8" id="KW-0378">Hydrolase</keyword>
<comment type="catalytic activity">
    <reaction evidence="1 8">
        <text>Hydrolyzes single-stranded DNA or mismatched double-stranded DNA and polynucleotides, releasing free uracil.</text>
        <dbReference type="EC" id="3.2.2.27"/>
    </reaction>
</comment>
<dbReference type="NCBIfam" id="TIGR00628">
    <property type="entry name" value="ung"/>
    <property type="match status" value="1"/>
</dbReference>
<name>A0ABR8AM34_9CYAN</name>
<dbReference type="CDD" id="cd10027">
    <property type="entry name" value="UDG-F1-like"/>
    <property type="match status" value="1"/>
</dbReference>
<keyword evidence="8" id="KW-0963">Cytoplasm</keyword>
<dbReference type="Gene3D" id="3.40.470.10">
    <property type="entry name" value="Uracil-DNA glycosylase-like domain"/>
    <property type="match status" value="1"/>
</dbReference>
<dbReference type="InterPro" id="IPR002043">
    <property type="entry name" value="UDG_fam1"/>
</dbReference>
<evidence type="ECO:0000256" key="6">
    <source>
        <dbReference type="ARBA" id="ARBA00022801"/>
    </source>
</evidence>
<feature type="active site" description="Proton acceptor" evidence="8">
    <location>
        <position position="66"/>
    </location>
</feature>
<evidence type="ECO:0000256" key="7">
    <source>
        <dbReference type="ARBA" id="ARBA00023204"/>
    </source>
</evidence>
<dbReference type="GO" id="GO:0004844">
    <property type="term" value="F:uracil DNA N-glycosylase activity"/>
    <property type="evidence" value="ECO:0007669"/>
    <property type="project" value="UniProtKB-EC"/>
</dbReference>
<dbReference type="RefSeq" id="WP_190552146.1">
    <property type="nucleotide sequence ID" value="NZ_CAWPNO010000028.1"/>
</dbReference>
<keyword evidence="5 8" id="KW-0227">DNA damage</keyword>
<evidence type="ECO:0000313" key="10">
    <source>
        <dbReference type="EMBL" id="MBD2200869.1"/>
    </source>
</evidence>
<dbReference type="SUPFAM" id="SSF52141">
    <property type="entry name" value="Uracil-DNA glycosylase-like"/>
    <property type="match status" value="1"/>
</dbReference>
<dbReference type="EC" id="3.2.2.27" evidence="4 8"/>
<keyword evidence="10" id="KW-0326">Glycosidase</keyword>
<proteinExistence type="inferred from homology"/>
<dbReference type="PANTHER" id="PTHR11264:SF0">
    <property type="entry name" value="URACIL-DNA GLYCOSYLASE"/>
    <property type="match status" value="1"/>
</dbReference>
<evidence type="ECO:0000313" key="11">
    <source>
        <dbReference type="Proteomes" id="UP000658514"/>
    </source>
</evidence>
<dbReference type="NCBIfam" id="NF003589">
    <property type="entry name" value="PRK05254.1-2"/>
    <property type="match status" value="1"/>
</dbReference>
<feature type="domain" description="Uracil-DNA glycosylase-like" evidence="9">
    <location>
        <begin position="51"/>
        <end position="211"/>
    </location>
</feature>
<dbReference type="NCBIfam" id="NF003588">
    <property type="entry name" value="PRK05254.1-1"/>
    <property type="match status" value="1"/>
</dbReference>
<dbReference type="EMBL" id="JACJQH010000123">
    <property type="protein sequence ID" value="MBD2200869.1"/>
    <property type="molecule type" value="Genomic_DNA"/>
</dbReference>
<dbReference type="SMART" id="SM00987">
    <property type="entry name" value="UreE_C"/>
    <property type="match status" value="1"/>
</dbReference>